<dbReference type="EC" id="3.1.3.71" evidence="3 8"/>
<comment type="catalytic activity">
    <reaction evidence="7 8">
        <text>(2R)-O-phospho-3-sulfolactate + H2O = (2R)-3-sulfolactate + phosphate</text>
        <dbReference type="Rhea" id="RHEA:23416"/>
        <dbReference type="ChEBI" id="CHEBI:15377"/>
        <dbReference type="ChEBI" id="CHEBI:15597"/>
        <dbReference type="ChEBI" id="CHEBI:43474"/>
        <dbReference type="ChEBI" id="CHEBI:58738"/>
        <dbReference type="EC" id="3.1.3.71"/>
    </reaction>
</comment>
<dbReference type="Proteomes" id="UP000243065">
    <property type="component" value="Unassembled WGS sequence"/>
</dbReference>
<dbReference type="SUPFAM" id="SSF142823">
    <property type="entry name" value="ComB-like"/>
    <property type="match status" value="1"/>
</dbReference>
<reference evidence="9 10" key="1">
    <citation type="submission" date="2015-11" db="EMBL/GenBank/DDBJ databases">
        <authorList>
            <person name="Varghese N."/>
        </authorList>
    </citation>
    <scope>NUCLEOTIDE SEQUENCE [LARGE SCALE GENOMIC DNA]</scope>
    <source>
        <strain evidence="9 10">JGI-24</strain>
    </source>
</reference>
<dbReference type="HAMAP" id="MF_00490">
    <property type="entry name" value="ComB"/>
    <property type="match status" value="1"/>
</dbReference>
<dbReference type="InterPro" id="IPR005238">
    <property type="entry name" value="ComB-like"/>
</dbReference>
<keyword evidence="5 8" id="KW-0378">Hydrolase</keyword>
<dbReference type="AlphaFoldDB" id="A0A656D722"/>
<dbReference type="Pfam" id="PF04029">
    <property type="entry name" value="2-ph_phosp"/>
    <property type="match status" value="1"/>
</dbReference>
<accession>A0A656D722</accession>
<dbReference type="GO" id="GO:0000287">
    <property type="term" value="F:magnesium ion binding"/>
    <property type="evidence" value="ECO:0007669"/>
    <property type="project" value="UniProtKB-UniRule"/>
</dbReference>
<keyword evidence="6 8" id="KW-0460">Magnesium</keyword>
<evidence type="ECO:0000256" key="6">
    <source>
        <dbReference type="ARBA" id="ARBA00022842"/>
    </source>
</evidence>
<organism evidence="9 10">
    <name type="scientific">Kryptobacter tengchongensis</name>
    <dbReference type="NCBI Taxonomy" id="1643429"/>
    <lineage>
        <taxon>Bacteria</taxon>
        <taxon>Pseudomonadati</taxon>
        <taxon>Candidatus Kryptoniota</taxon>
        <taxon>Candidatus Kryptobacter</taxon>
    </lineage>
</organism>
<evidence type="ECO:0000313" key="10">
    <source>
        <dbReference type="Proteomes" id="UP000243065"/>
    </source>
</evidence>
<comment type="similarity">
    <text evidence="2 8">Belongs to the ComB family.</text>
</comment>
<evidence type="ECO:0000256" key="4">
    <source>
        <dbReference type="ARBA" id="ARBA00021948"/>
    </source>
</evidence>
<evidence type="ECO:0000313" key="9">
    <source>
        <dbReference type="EMBL" id="CUT01664.1"/>
    </source>
</evidence>
<evidence type="ECO:0000256" key="5">
    <source>
        <dbReference type="ARBA" id="ARBA00022801"/>
    </source>
</evidence>
<dbReference type="InterPro" id="IPR036702">
    <property type="entry name" value="ComB-like_sf"/>
</dbReference>
<dbReference type="GO" id="GO:0050545">
    <property type="term" value="F:sulfopyruvate decarboxylase activity"/>
    <property type="evidence" value="ECO:0007669"/>
    <property type="project" value="TreeGrafter"/>
</dbReference>
<dbReference type="FunFam" id="3.90.1560.10:FF:000001">
    <property type="entry name" value="Probable 2-phosphosulfolactate phosphatase"/>
    <property type="match status" value="1"/>
</dbReference>
<name>A0A656D722_KRYT1</name>
<gene>
    <name evidence="8" type="primary">comB</name>
    <name evidence="9" type="ORF">JGI24_00980</name>
</gene>
<keyword evidence="10" id="KW-1185">Reference proteome</keyword>
<dbReference type="Gene3D" id="3.90.1560.10">
    <property type="entry name" value="ComB-like"/>
    <property type="match status" value="1"/>
</dbReference>
<dbReference type="EMBL" id="CZVU01000039">
    <property type="protein sequence ID" value="CUT01664.1"/>
    <property type="molecule type" value="Genomic_DNA"/>
</dbReference>
<dbReference type="GO" id="GO:0050532">
    <property type="term" value="F:2-phosphosulfolactate phosphatase activity"/>
    <property type="evidence" value="ECO:0007669"/>
    <property type="project" value="UniProtKB-UniRule"/>
</dbReference>
<dbReference type="RefSeq" id="WP_072150387.1">
    <property type="nucleotide sequence ID" value="NZ_CZVU01000039.1"/>
</dbReference>
<evidence type="ECO:0000256" key="8">
    <source>
        <dbReference type="HAMAP-Rule" id="MF_00490"/>
    </source>
</evidence>
<evidence type="ECO:0000256" key="7">
    <source>
        <dbReference type="ARBA" id="ARBA00033711"/>
    </source>
</evidence>
<sequence>MNIDLFFIPLQIQDELSLQNKTVIVVDVLRASTTIATALKNGARAIIPVASIENAVKYASTLEPGSFLLCGERGGKIIDGFDLGNSPFEYTEEKVMGKTLIYASTNGSVAITKTKYAKHSLVAGFINISEVVKFVSENSDDILILCSGKLNRFCIEDTVCGGMIAFLLTKGKSRKRLNLSDSTVSAIKLYKFYSKNLLKMLRESEHGRFLIELGFEEDLKVASSIDSIPILPIFSDGVIKALK</sequence>
<dbReference type="PANTHER" id="PTHR37311:SF1">
    <property type="entry name" value="2-PHOSPHOSULFOLACTATE PHOSPHATASE-RELATED"/>
    <property type="match status" value="1"/>
</dbReference>
<dbReference type="OrthoDB" id="4913at2"/>
<comment type="cofactor">
    <cofactor evidence="1 8">
        <name>Mg(2+)</name>
        <dbReference type="ChEBI" id="CHEBI:18420"/>
    </cofactor>
</comment>
<dbReference type="PANTHER" id="PTHR37311">
    <property type="entry name" value="2-PHOSPHOSULFOLACTATE PHOSPHATASE-RELATED"/>
    <property type="match status" value="1"/>
</dbReference>
<evidence type="ECO:0000256" key="2">
    <source>
        <dbReference type="ARBA" id="ARBA00009997"/>
    </source>
</evidence>
<evidence type="ECO:0000256" key="1">
    <source>
        <dbReference type="ARBA" id="ARBA00001946"/>
    </source>
</evidence>
<proteinExistence type="inferred from homology"/>
<protein>
    <recommendedName>
        <fullName evidence="4 8">Probable 2-phosphosulfolactate phosphatase</fullName>
        <ecNumber evidence="3 8">3.1.3.71</ecNumber>
    </recommendedName>
</protein>
<evidence type="ECO:0000256" key="3">
    <source>
        <dbReference type="ARBA" id="ARBA00012953"/>
    </source>
</evidence>